<dbReference type="AlphaFoldDB" id="A0A4Y7TL45"/>
<keyword evidence="2" id="KW-0813">Transport</keyword>
<gene>
    <name evidence="8" type="ORF">FA13DRAFT_1498335</name>
</gene>
<keyword evidence="4" id="KW-0999">Mitochondrion inner membrane</keyword>
<dbReference type="PANTHER" id="PTHR13094:SF1">
    <property type="entry name" value="NADH DEHYDROGENASE [UBIQUINONE] 1 BETA SUBCOMPLEX SUBUNIT 10"/>
    <property type="match status" value="1"/>
</dbReference>
<keyword evidence="6" id="KW-0496">Mitochondrion</keyword>
<dbReference type="InterPro" id="IPR039993">
    <property type="entry name" value="NDUFB10"/>
</dbReference>
<comment type="caution">
    <text evidence="8">The sequence shown here is derived from an EMBL/GenBank/DDBJ whole genome shotgun (WGS) entry which is preliminary data.</text>
</comment>
<keyword evidence="3" id="KW-0679">Respiratory chain</keyword>
<evidence type="ECO:0000256" key="1">
    <source>
        <dbReference type="ARBA" id="ARBA00004443"/>
    </source>
</evidence>
<accession>A0A4Y7TL45</accession>
<evidence type="ECO:0000256" key="2">
    <source>
        <dbReference type="ARBA" id="ARBA00022448"/>
    </source>
</evidence>
<evidence type="ECO:0000313" key="8">
    <source>
        <dbReference type="EMBL" id="TEB34691.1"/>
    </source>
</evidence>
<reference evidence="8 9" key="1">
    <citation type="journal article" date="2019" name="Nat. Ecol. Evol.">
        <title>Megaphylogeny resolves global patterns of mushroom evolution.</title>
        <authorList>
            <person name="Varga T."/>
            <person name="Krizsan K."/>
            <person name="Foldi C."/>
            <person name="Dima B."/>
            <person name="Sanchez-Garcia M."/>
            <person name="Sanchez-Ramirez S."/>
            <person name="Szollosi G.J."/>
            <person name="Szarkandi J.G."/>
            <person name="Papp V."/>
            <person name="Albert L."/>
            <person name="Andreopoulos W."/>
            <person name="Angelini C."/>
            <person name="Antonin V."/>
            <person name="Barry K.W."/>
            <person name="Bougher N.L."/>
            <person name="Buchanan P."/>
            <person name="Buyck B."/>
            <person name="Bense V."/>
            <person name="Catcheside P."/>
            <person name="Chovatia M."/>
            <person name="Cooper J."/>
            <person name="Damon W."/>
            <person name="Desjardin D."/>
            <person name="Finy P."/>
            <person name="Geml J."/>
            <person name="Haridas S."/>
            <person name="Hughes K."/>
            <person name="Justo A."/>
            <person name="Karasinski D."/>
            <person name="Kautmanova I."/>
            <person name="Kiss B."/>
            <person name="Kocsube S."/>
            <person name="Kotiranta H."/>
            <person name="LaButti K.M."/>
            <person name="Lechner B.E."/>
            <person name="Liimatainen K."/>
            <person name="Lipzen A."/>
            <person name="Lukacs Z."/>
            <person name="Mihaltcheva S."/>
            <person name="Morgado L.N."/>
            <person name="Niskanen T."/>
            <person name="Noordeloos M.E."/>
            <person name="Ohm R.A."/>
            <person name="Ortiz-Santana B."/>
            <person name="Ovrebo C."/>
            <person name="Racz N."/>
            <person name="Riley R."/>
            <person name="Savchenko A."/>
            <person name="Shiryaev A."/>
            <person name="Soop K."/>
            <person name="Spirin V."/>
            <person name="Szebenyi C."/>
            <person name="Tomsovsky M."/>
            <person name="Tulloss R.E."/>
            <person name="Uehling J."/>
            <person name="Grigoriev I.V."/>
            <person name="Vagvolgyi C."/>
            <person name="Papp T."/>
            <person name="Martin F.M."/>
            <person name="Miettinen O."/>
            <person name="Hibbett D.S."/>
            <person name="Nagy L.G."/>
        </authorList>
    </citation>
    <scope>NUCLEOTIDE SEQUENCE [LARGE SCALE GENOMIC DNA]</scope>
    <source>
        <strain evidence="8 9">FP101781</strain>
    </source>
</reference>
<dbReference type="EMBL" id="QPFP01000009">
    <property type="protein sequence ID" value="TEB34691.1"/>
    <property type="molecule type" value="Genomic_DNA"/>
</dbReference>
<organism evidence="8 9">
    <name type="scientific">Coprinellus micaceus</name>
    <name type="common">Glistening ink-cap mushroom</name>
    <name type="synonym">Coprinus micaceus</name>
    <dbReference type="NCBI Taxonomy" id="71717"/>
    <lineage>
        <taxon>Eukaryota</taxon>
        <taxon>Fungi</taxon>
        <taxon>Dikarya</taxon>
        <taxon>Basidiomycota</taxon>
        <taxon>Agaricomycotina</taxon>
        <taxon>Agaricomycetes</taxon>
        <taxon>Agaricomycetidae</taxon>
        <taxon>Agaricales</taxon>
        <taxon>Agaricineae</taxon>
        <taxon>Psathyrellaceae</taxon>
        <taxon>Coprinellus</taxon>
    </lineage>
</organism>
<keyword evidence="8" id="KW-0830">Ubiquinone</keyword>
<keyword evidence="7" id="KW-0472">Membrane</keyword>
<keyword evidence="9" id="KW-1185">Reference proteome</keyword>
<dbReference type="GO" id="GO:0005743">
    <property type="term" value="C:mitochondrial inner membrane"/>
    <property type="evidence" value="ECO:0007669"/>
    <property type="project" value="UniProtKB-SubCell"/>
</dbReference>
<evidence type="ECO:0000256" key="3">
    <source>
        <dbReference type="ARBA" id="ARBA00022660"/>
    </source>
</evidence>
<dbReference type="Proteomes" id="UP000298030">
    <property type="component" value="Unassembled WGS sequence"/>
</dbReference>
<comment type="subcellular location">
    <subcellularLocation>
        <location evidence="1">Mitochondrion inner membrane</location>
        <topology evidence="1">Peripheral membrane protein</topology>
        <orientation evidence="1">Matrix side</orientation>
    </subcellularLocation>
</comment>
<dbReference type="STRING" id="71717.A0A4Y7TL45"/>
<evidence type="ECO:0000256" key="6">
    <source>
        <dbReference type="ARBA" id="ARBA00023128"/>
    </source>
</evidence>
<sequence>MSNNREETYAKVKAQLEQREHVLRESWVKAMEARLVQEELGKCQKGEGVNHYENCKWLADKYLGMLKENRLKGYRRIDV</sequence>
<keyword evidence="5" id="KW-0249">Electron transport</keyword>
<proteinExistence type="predicted"/>
<dbReference type="OrthoDB" id="10252718at2759"/>
<protein>
    <submittedName>
        <fullName evidence="8">NADH-ubiquinone oxidoreductase 12 kDa subunit</fullName>
    </submittedName>
</protein>
<dbReference type="PANTHER" id="PTHR13094">
    <property type="entry name" value="NADH-UBIQUINONE OXIDOREDUCTASE PDSW SUBUNIT"/>
    <property type="match status" value="1"/>
</dbReference>
<evidence type="ECO:0000256" key="4">
    <source>
        <dbReference type="ARBA" id="ARBA00022792"/>
    </source>
</evidence>
<evidence type="ECO:0000256" key="5">
    <source>
        <dbReference type="ARBA" id="ARBA00022982"/>
    </source>
</evidence>
<name>A0A4Y7TL45_COPMI</name>
<evidence type="ECO:0000256" key="7">
    <source>
        <dbReference type="ARBA" id="ARBA00023136"/>
    </source>
</evidence>
<evidence type="ECO:0000313" key="9">
    <source>
        <dbReference type="Proteomes" id="UP000298030"/>
    </source>
</evidence>